<dbReference type="InterPro" id="IPR037274">
    <property type="entry name" value="Znf_CHY_sf"/>
</dbReference>
<gene>
    <name evidence="6" type="ORF">CITCOLO1_LOCUS1658</name>
</gene>
<evidence type="ECO:0000256" key="3">
    <source>
        <dbReference type="ARBA" id="ARBA00022833"/>
    </source>
</evidence>
<organism evidence="6 7">
    <name type="scientific">Citrullus colocynthis</name>
    <name type="common">colocynth</name>
    <dbReference type="NCBI Taxonomy" id="252529"/>
    <lineage>
        <taxon>Eukaryota</taxon>
        <taxon>Viridiplantae</taxon>
        <taxon>Streptophyta</taxon>
        <taxon>Embryophyta</taxon>
        <taxon>Tracheophyta</taxon>
        <taxon>Spermatophyta</taxon>
        <taxon>Magnoliopsida</taxon>
        <taxon>eudicotyledons</taxon>
        <taxon>Gunneridae</taxon>
        <taxon>Pentapetalae</taxon>
        <taxon>rosids</taxon>
        <taxon>fabids</taxon>
        <taxon>Cucurbitales</taxon>
        <taxon>Cucurbitaceae</taxon>
        <taxon>Benincaseae</taxon>
        <taxon>Citrullus</taxon>
    </lineage>
</organism>
<dbReference type="SUPFAM" id="SSF161219">
    <property type="entry name" value="CHY zinc finger-like"/>
    <property type="match status" value="1"/>
</dbReference>
<dbReference type="PANTHER" id="PTHR21319">
    <property type="entry name" value="RING FINGER AND CHY ZINC FINGER DOMAIN-CONTAINING PROTEIN 1"/>
    <property type="match status" value="1"/>
</dbReference>
<dbReference type="PROSITE" id="PS51266">
    <property type="entry name" value="ZF_CHY"/>
    <property type="match status" value="1"/>
</dbReference>
<dbReference type="InterPro" id="IPR008913">
    <property type="entry name" value="Znf_CHY"/>
</dbReference>
<keyword evidence="7" id="KW-1185">Reference proteome</keyword>
<protein>
    <recommendedName>
        <fullName evidence="5">CHY-type domain-containing protein</fullName>
    </recommendedName>
</protein>
<evidence type="ECO:0000256" key="1">
    <source>
        <dbReference type="ARBA" id="ARBA00022723"/>
    </source>
</evidence>
<dbReference type="Pfam" id="PF14599">
    <property type="entry name" value="zinc_ribbon_6"/>
    <property type="match status" value="1"/>
</dbReference>
<evidence type="ECO:0000313" key="7">
    <source>
        <dbReference type="Proteomes" id="UP001642487"/>
    </source>
</evidence>
<accession>A0ABP0XPH1</accession>
<evidence type="ECO:0000259" key="5">
    <source>
        <dbReference type="PROSITE" id="PS51266"/>
    </source>
</evidence>
<dbReference type="Gene3D" id="2.20.28.10">
    <property type="match status" value="1"/>
</dbReference>
<evidence type="ECO:0000256" key="4">
    <source>
        <dbReference type="PROSITE-ProRule" id="PRU00601"/>
    </source>
</evidence>
<sequence length="105" mass="12306">MEQEDLPVPQSAVTEDFGKLQYGCEHYRRRCKIRAPCCDRIFTCRHCHNEAMIECTPMPEEYNHEVSIHCNDCNHMSKVRFHILGHKCSQCNSFNTWRTSSGGRQ</sequence>
<name>A0ABP0XPH1_9ROSI</name>
<evidence type="ECO:0000256" key="2">
    <source>
        <dbReference type="ARBA" id="ARBA00022771"/>
    </source>
</evidence>
<dbReference type="PANTHER" id="PTHR21319:SF12">
    <property type="entry name" value="ZINC FINGER (C3HC4-TYPE RING FINGER) FAMILY PROTEIN"/>
    <property type="match status" value="1"/>
</dbReference>
<evidence type="ECO:0000313" key="6">
    <source>
        <dbReference type="EMBL" id="CAK9310054.1"/>
    </source>
</evidence>
<feature type="domain" description="CHY-type" evidence="5">
    <location>
        <begin position="17"/>
        <end position="93"/>
    </location>
</feature>
<keyword evidence="1" id="KW-0479">Metal-binding</keyword>
<dbReference type="InterPro" id="IPR039512">
    <property type="entry name" value="RCHY1_zinc-ribbon"/>
</dbReference>
<keyword evidence="3" id="KW-0862">Zinc</keyword>
<dbReference type="EMBL" id="OZ021735">
    <property type="protein sequence ID" value="CAK9310054.1"/>
    <property type="molecule type" value="Genomic_DNA"/>
</dbReference>
<dbReference type="Proteomes" id="UP001642487">
    <property type="component" value="Chromosome 1"/>
</dbReference>
<reference evidence="6 7" key="1">
    <citation type="submission" date="2024-03" db="EMBL/GenBank/DDBJ databases">
        <authorList>
            <person name="Gkanogiannis A."/>
            <person name="Becerra Lopez-Lavalle L."/>
        </authorList>
    </citation>
    <scope>NUCLEOTIDE SEQUENCE [LARGE SCALE GENOMIC DNA]</scope>
</reference>
<proteinExistence type="predicted"/>
<keyword evidence="2 4" id="KW-0863">Zinc-finger</keyword>